<evidence type="ECO:0000256" key="1">
    <source>
        <dbReference type="SAM" id="MobiDB-lite"/>
    </source>
</evidence>
<feature type="compositionally biased region" description="Basic residues" evidence="1">
    <location>
        <begin position="706"/>
        <end position="722"/>
    </location>
</feature>
<feature type="non-terminal residue" evidence="2">
    <location>
        <position position="1"/>
    </location>
</feature>
<name>M2WJ61_DOTSN</name>
<sequence>QKMAVVGLGGIGKTQAVLHCTYSVLDEQPDVSVFWVPVLSAETFERAYEEIAGLLKISLRAEGEGDVKKLVQRHLSKGEAGKWLMIVDNADSMQVIDAVREFLPISELGATVFTTRYSEIAHRVSWERHAVHNEPATTKELLIELDYLPLALTQAIAYMNVKKIPLSKYLDLLQGTEKDKVRTLAKDMGDLNRYDQVPSAVAKTWLVSFQQLDKEDKDAADLLRFMSCIEWKMIPHSILPFKGSDGQMTDAIGTLISYSFIAPGSALGTGEEMYDMHRLVHVAARVWVQEEGMMDEVHKQALEHLYEIFPSDAWENREGWRNYMPHAARVWTYEGEKQSEIWAKICIKVGRCLQIDGRTRDAVSWLEESRERTLNLFEEKSVRLFAQHELAGTYLANGQVKEAVQLLEQVVAIRDRVLAEDHPDRLASQHELCRAYKANGQVKKAVQILEQVVAIRSRVLAEDHPDWLASQHELAGTYLSIEPVEHWQVEKAVRLLEQVVAIRNRVLAEDHPYRLGSQYELAKAYLSIGPVEHQQVEKAIGLLEHVVAVENQVLAEDHPDRLGSKHELARAYLLIEPVEHWQVEKAVRLLEQVVAIRNRVLAEGHPHRLGSKRLLRRARKEQAKLNLQDTGGNVIVEHKEPLLQTRLEAGRANDSNNDNFICSAADDVAEDAVELTPRAVATTTEDGPVSDAVHPTSTPAETSRLQTRKMYRSKLPLRKQKT</sequence>
<evidence type="ECO:0000313" key="3">
    <source>
        <dbReference type="Proteomes" id="UP000016933"/>
    </source>
</evidence>
<dbReference type="InterPro" id="IPR011990">
    <property type="entry name" value="TPR-like_helical_dom_sf"/>
</dbReference>
<evidence type="ECO:0008006" key="4">
    <source>
        <dbReference type="Google" id="ProtNLM"/>
    </source>
</evidence>
<dbReference type="Pfam" id="PF13424">
    <property type="entry name" value="TPR_12"/>
    <property type="match status" value="1"/>
</dbReference>
<reference evidence="2 3" key="2">
    <citation type="journal article" date="2012" name="PLoS Pathog.">
        <title>Diverse lifestyles and strategies of plant pathogenesis encoded in the genomes of eighteen Dothideomycetes fungi.</title>
        <authorList>
            <person name="Ohm R.A."/>
            <person name="Feau N."/>
            <person name="Henrissat B."/>
            <person name="Schoch C.L."/>
            <person name="Horwitz B.A."/>
            <person name="Barry K.W."/>
            <person name="Condon B.J."/>
            <person name="Copeland A.C."/>
            <person name="Dhillon B."/>
            <person name="Glaser F."/>
            <person name="Hesse C.N."/>
            <person name="Kosti I."/>
            <person name="LaButti K."/>
            <person name="Lindquist E.A."/>
            <person name="Lucas S."/>
            <person name="Salamov A.A."/>
            <person name="Bradshaw R.E."/>
            <person name="Ciuffetti L."/>
            <person name="Hamelin R.C."/>
            <person name="Kema G.H.J."/>
            <person name="Lawrence C."/>
            <person name="Scott J.A."/>
            <person name="Spatafora J.W."/>
            <person name="Turgeon B.G."/>
            <person name="de Wit P.J.G.M."/>
            <person name="Zhong S."/>
            <person name="Goodwin S.B."/>
            <person name="Grigoriev I.V."/>
        </authorList>
    </citation>
    <scope>NUCLEOTIDE SEQUENCE [LARGE SCALE GENOMIC DNA]</scope>
    <source>
        <strain evidence="3">NZE10 / CBS 128990</strain>
    </source>
</reference>
<dbReference type="InterPro" id="IPR053137">
    <property type="entry name" value="NLR-like"/>
</dbReference>
<keyword evidence="3" id="KW-1185">Reference proteome</keyword>
<dbReference type="EMBL" id="KB446546">
    <property type="protein sequence ID" value="EME39013.1"/>
    <property type="molecule type" value="Genomic_DNA"/>
</dbReference>
<reference evidence="3" key="1">
    <citation type="journal article" date="2012" name="PLoS Genet.">
        <title>The genomes of the fungal plant pathogens Cladosporium fulvum and Dothistroma septosporum reveal adaptation to different hosts and lifestyles but also signatures of common ancestry.</title>
        <authorList>
            <person name="de Wit P.J.G.M."/>
            <person name="van der Burgt A."/>
            <person name="Oekmen B."/>
            <person name="Stergiopoulos I."/>
            <person name="Abd-Elsalam K.A."/>
            <person name="Aerts A.L."/>
            <person name="Bahkali A.H."/>
            <person name="Beenen H.G."/>
            <person name="Chettri P."/>
            <person name="Cox M.P."/>
            <person name="Datema E."/>
            <person name="de Vries R.P."/>
            <person name="Dhillon B."/>
            <person name="Ganley A.R."/>
            <person name="Griffiths S.A."/>
            <person name="Guo Y."/>
            <person name="Hamelin R.C."/>
            <person name="Henrissat B."/>
            <person name="Kabir M.S."/>
            <person name="Jashni M.K."/>
            <person name="Kema G."/>
            <person name="Klaubauf S."/>
            <person name="Lapidus A."/>
            <person name="Levasseur A."/>
            <person name="Lindquist E."/>
            <person name="Mehrabi R."/>
            <person name="Ohm R.A."/>
            <person name="Owen T.J."/>
            <person name="Salamov A."/>
            <person name="Schwelm A."/>
            <person name="Schijlen E."/>
            <person name="Sun H."/>
            <person name="van den Burg H.A."/>
            <person name="van Ham R.C.H.J."/>
            <person name="Zhang S."/>
            <person name="Goodwin S.B."/>
            <person name="Grigoriev I.V."/>
            <person name="Collemare J."/>
            <person name="Bradshaw R.E."/>
        </authorList>
    </citation>
    <scope>NUCLEOTIDE SEQUENCE [LARGE SCALE GENOMIC DNA]</scope>
    <source>
        <strain evidence="3">NZE10 / CBS 128990</strain>
    </source>
</reference>
<evidence type="ECO:0000313" key="2">
    <source>
        <dbReference type="EMBL" id="EME39013.1"/>
    </source>
</evidence>
<dbReference type="OMA" id="VEHWQVE"/>
<dbReference type="AlphaFoldDB" id="M2WJ61"/>
<dbReference type="SUPFAM" id="SSF48452">
    <property type="entry name" value="TPR-like"/>
    <property type="match status" value="2"/>
</dbReference>
<dbReference type="PANTHER" id="PTHR46082:SF6">
    <property type="entry name" value="AAA+ ATPASE DOMAIN-CONTAINING PROTEIN-RELATED"/>
    <property type="match status" value="1"/>
</dbReference>
<dbReference type="Pfam" id="PF13374">
    <property type="entry name" value="TPR_10"/>
    <property type="match status" value="2"/>
</dbReference>
<dbReference type="Gene3D" id="3.40.50.300">
    <property type="entry name" value="P-loop containing nucleotide triphosphate hydrolases"/>
    <property type="match status" value="1"/>
</dbReference>
<dbReference type="eggNOG" id="KOG1840">
    <property type="taxonomic scope" value="Eukaryota"/>
</dbReference>
<dbReference type="Gene3D" id="1.25.40.10">
    <property type="entry name" value="Tetratricopeptide repeat domain"/>
    <property type="match status" value="2"/>
</dbReference>
<dbReference type="OrthoDB" id="3847045at2759"/>
<proteinExistence type="predicted"/>
<dbReference type="HOGENOM" id="CLU_000288_125_8_1"/>
<feature type="region of interest" description="Disordered" evidence="1">
    <location>
        <begin position="681"/>
        <end position="722"/>
    </location>
</feature>
<dbReference type="Proteomes" id="UP000016933">
    <property type="component" value="Unassembled WGS sequence"/>
</dbReference>
<accession>M2WJ61</accession>
<dbReference type="STRING" id="675120.M2WJ61"/>
<dbReference type="PANTHER" id="PTHR46082">
    <property type="entry name" value="ATP/GTP-BINDING PROTEIN-RELATED"/>
    <property type="match status" value="1"/>
</dbReference>
<protein>
    <recommendedName>
        <fullName evidence="4">NB-ARC domain-containing protein</fullName>
    </recommendedName>
</protein>
<gene>
    <name evidence="2" type="ORF">DOTSEDRAFT_139523</name>
</gene>
<feature type="compositionally biased region" description="Polar residues" evidence="1">
    <location>
        <begin position="695"/>
        <end position="705"/>
    </location>
</feature>
<organism evidence="2 3">
    <name type="scientific">Dothistroma septosporum (strain NZE10 / CBS 128990)</name>
    <name type="common">Red band needle blight fungus</name>
    <name type="synonym">Mycosphaerella pini</name>
    <dbReference type="NCBI Taxonomy" id="675120"/>
    <lineage>
        <taxon>Eukaryota</taxon>
        <taxon>Fungi</taxon>
        <taxon>Dikarya</taxon>
        <taxon>Ascomycota</taxon>
        <taxon>Pezizomycotina</taxon>
        <taxon>Dothideomycetes</taxon>
        <taxon>Dothideomycetidae</taxon>
        <taxon>Mycosphaerellales</taxon>
        <taxon>Mycosphaerellaceae</taxon>
        <taxon>Dothistroma</taxon>
    </lineage>
</organism>
<dbReference type="InterPro" id="IPR027417">
    <property type="entry name" value="P-loop_NTPase"/>
</dbReference>
<dbReference type="SUPFAM" id="SSF52540">
    <property type="entry name" value="P-loop containing nucleoside triphosphate hydrolases"/>
    <property type="match status" value="1"/>
</dbReference>